<reference evidence="1" key="1">
    <citation type="submission" date="2021-01" db="EMBL/GenBank/DDBJ databases">
        <authorList>
            <consortium name="Genoscope - CEA"/>
            <person name="William W."/>
        </authorList>
    </citation>
    <scope>NUCLEOTIDE SEQUENCE</scope>
</reference>
<evidence type="ECO:0000313" key="1">
    <source>
        <dbReference type="EMBL" id="CAD8123464.1"/>
    </source>
</evidence>
<accession>A0A8S1R7W6</accession>
<keyword evidence="2" id="KW-1185">Reference proteome</keyword>
<comment type="caution">
    <text evidence="1">The sequence shown here is derived from an EMBL/GenBank/DDBJ whole genome shotgun (WGS) entry which is preliminary data.</text>
</comment>
<name>A0A8S1R7W6_9CILI</name>
<gene>
    <name evidence="1" type="ORF">PSON_ATCC_30995.1.T1450010</name>
</gene>
<proteinExistence type="predicted"/>
<dbReference type="AlphaFoldDB" id="A0A8S1R7W6"/>
<sequence>MFLLISKLNVKQNFFFLQNAQIILQQFLYQIYCYILIKLEKNSEKVIQKTILKIKDADVTLIISKYIVKFQIASQEALYITLIIKQFRNPFIQDAQQIIIKKVKFLQQKFNKSIRKN</sequence>
<organism evidence="1 2">
    <name type="scientific">Paramecium sonneborni</name>
    <dbReference type="NCBI Taxonomy" id="65129"/>
    <lineage>
        <taxon>Eukaryota</taxon>
        <taxon>Sar</taxon>
        <taxon>Alveolata</taxon>
        <taxon>Ciliophora</taxon>
        <taxon>Intramacronucleata</taxon>
        <taxon>Oligohymenophorea</taxon>
        <taxon>Peniculida</taxon>
        <taxon>Parameciidae</taxon>
        <taxon>Paramecium</taxon>
    </lineage>
</organism>
<evidence type="ECO:0000313" key="2">
    <source>
        <dbReference type="Proteomes" id="UP000692954"/>
    </source>
</evidence>
<dbReference type="Proteomes" id="UP000692954">
    <property type="component" value="Unassembled WGS sequence"/>
</dbReference>
<dbReference type="EMBL" id="CAJJDN010000145">
    <property type="protein sequence ID" value="CAD8123464.1"/>
    <property type="molecule type" value="Genomic_DNA"/>
</dbReference>
<protein>
    <submittedName>
        <fullName evidence="1">Uncharacterized protein</fullName>
    </submittedName>
</protein>